<dbReference type="InterPro" id="IPR037873">
    <property type="entry name" value="BamE-like"/>
</dbReference>
<dbReference type="PANTHER" id="PTHR37482">
    <property type="entry name" value="OUTER MEMBRANE PROTEIN ASSEMBLY FACTOR BAME"/>
    <property type="match status" value="1"/>
</dbReference>
<keyword evidence="2" id="KW-0472">Membrane</keyword>
<dbReference type="KEGG" id="txa:HQN79_05000"/>
<keyword evidence="3" id="KW-0998">Cell outer membrane</keyword>
<dbReference type="EMBL" id="CP054020">
    <property type="protein sequence ID" value="QKI90292.1"/>
    <property type="molecule type" value="Genomic_DNA"/>
</dbReference>
<dbReference type="InterPro" id="IPR007450">
    <property type="entry name" value="BamE_dom"/>
</dbReference>
<protein>
    <submittedName>
        <fullName evidence="5">Outer membrane protein assembly factor BamE</fullName>
    </submittedName>
</protein>
<gene>
    <name evidence="5" type="ORF">HQN79_05000</name>
</gene>
<dbReference type="Pfam" id="PF04355">
    <property type="entry name" value="BamE"/>
    <property type="match status" value="1"/>
</dbReference>
<keyword evidence="6" id="KW-1185">Reference proteome</keyword>
<accession>A0A7D4NRX7</accession>
<dbReference type="PANTHER" id="PTHR37482:SF1">
    <property type="entry name" value="OUTER MEMBRANE PROTEIN ASSEMBLY FACTOR BAME"/>
    <property type="match status" value="1"/>
</dbReference>
<evidence type="ECO:0000256" key="1">
    <source>
        <dbReference type="ARBA" id="ARBA00022729"/>
    </source>
</evidence>
<feature type="domain" description="Outer membrane protein assembly factor BamE" evidence="4">
    <location>
        <begin position="47"/>
        <end position="115"/>
    </location>
</feature>
<evidence type="ECO:0000313" key="6">
    <source>
        <dbReference type="Proteomes" id="UP000504724"/>
    </source>
</evidence>
<name>A0A7D4NRX7_9GAMM</name>
<sequence length="138" mass="15774">MLSQAQVPANKPSRIKKLILTGLLFSTIGALNGCSAFKPYEAPITQGNVMTEESLDLIQEGLNQIQVRKLLGPPIGQNTFNPYHWEYLFYTTDPKSELTVKKHLVLQFDKNFYLTKWESHPIKVQMKKDDSFLGLGWF</sequence>
<dbReference type="GO" id="GO:0030674">
    <property type="term" value="F:protein-macromolecule adaptor activity"/>
    <property type="evidence" value="ECO:0007669"/>
    <property type="project" value="TreeGrafter"/>
</dbReference>
<dbReference type="GO" id="GO:1990063">
    <property type="term" value="C:Bam protein complex"/>
    <property type="evidence" value="ECO:0007669"/>
    <property type="project" value="TreeGrafter"/>
</dbReference>
<dbReference type="GO" id="GO:0051205">
    <property type="term" value="P:protein insertion into membrane"/>
    <property type="evidence" value="ECO:0007669"/>
    <property type="project" value="TreeGrafter"/>
</dbReference>
<evidence type="ECO:0000259" key="4">
    <source>
        <dbReference type="Pfam" id="PF04355"/>
    </source>
</evidence>
<organism evidence="5 6">
    <name type="scientific">Thiomicrorhabdus xiamenensis</name>
    <dbReference type="NCBI Taxonomy" id="2739063"/>
    <lineage>
        <taxon>Bacteria</taxon>
        <taxon>Pseudomonadati</taxon>
        <taxon>Pseudomonadota</taxon>
        <taxon>Gammaproteobacteria</taxon>
        <taxon>Thiotrichales</taxon>
        <taxon>Piscirickettsiaceae</taxon>
        <taxon>Thiomicrorhabdus</taxon>
    </lineage>
</organism>
<keyword evidence="1" id="KW-0732">Signal</keyword>
<dbReference type="Gene3D" id="3.30.1450.10">
    <property type="match status" value="1"/>
</dbReference>
<proteinExistence type="predicted"/>
<dbReference type="GO" id="GO:0043165">
    <property type="term" value="P:Gram-negative-bacterium-type cell outer membrane assembly"/>
    <property type="evidence" value="ECO:0007669"/>
    <property type="project" value="TreeGrafter"/>
</dbReference>
<evidence type="ECO:0000256" key="3">
    <source>
        <dbReference type="ARBA" id="ARBA00023237"/>
    </source>
</evidence>
<dbReference type="InterPro" id="IPR026592">
    <property type="entry name" value="BamE"/>
</dbReference>
<evidence type="ECO:0000313" key="5">
    <source>
        <dbReference type="EMBL" id="QKI90292.1"/>
    </source>
</evidence>
<reference evidence="5 6" key="1">
    <citation type="submission" date="2020-05" db="EMBL/GenBank/DDBJ databases">
        <title>Thiomicrorhabdus sediminis sp.nov. and Thiomicrorhabdus xiamenensis sp.nov., novel sulfur-oxidizing bacteria isolated from coastal sediment.</title>
        <authorList>
            <person name="Liu X."/>
        </authorList>
    </citation>
    <scope>NUCLEOTIDE SEQUENCE [LARGE SCALE GENOMIC DNA]</scope>
    <source>
        <strain evidence="5 6">G2</strain>
    </source>
</reference>
<dbReference type="Proteomes" id="UP000504724">
    <property type="component" value="Chromosome"/>
</dbReference>
<dbReference type="AlphaFoldDB" id="A0A7D4NRX7"/>
<evidence type="ECO:0000256" key="2">
    <source>
        <dbReference type="ARBA" id="ARBA00023136"/>
    </source>
</evidence>